<accession>A0A498K6L2</accession>
<protein>
    <submittedName>
        <fullName evidence="2">Uncharacterized protein</fullName>
    </submittedName>
</protein>
<sequence>MDLQFSFEVSVSNGASRFVNFDLWVLEEVHTFMGVWRAKRREKEEGGKGRAMVENERNNGGEGDELWNSRVHLSLVEAPHGTNVAPRHPKWGPHICHIIT</sequence>
<gene>
    <name evidence="2" type="ORF">DVH24_003065</name>
</gene>
<feature type="compositionally biased region" description="Basic and acidic residues" evidence="1">
    <location>
        <begin position="41"/>
        <end position="59"/>
    </location>
</feature>
<name>A0A498K6L2_MALDO</name>
<dbReference type="Proteomes" id="UP000290289">
    <property type="component" value="Chromosome 3"/>
</dbReference>
<reference evidence="2 3" key="1">
    <citation type="submission" date="2018-10" db="EMBL/GenBank/DDBJ databases">
        <title>A high-quality apple genome assembly.</title>
        <authorList>
            <person name="Hu J."/>
        </authorList>
    </citation>
    <scope>NUCLEOTIDE SEQUENCE [LARGE SCALE GENOMIC DNA]</scope>
    <source>
        <strain evidence="3">cv. HFTH1</strain>
        <tissue evidence="2">Young leaf</tissue>
    </source>
</reference>
<evidence type="ECO:0000313" key="3">
    <source>
        <dbReference type="Proteomes" id="UP000290289"/>
    </source>
</evidence>
<evidence type="ECO:0000313" key="2">
    <source>
        <dbReference type="EMBL" id="RXI02987.1"/>
    </source>
</evidence>
<dbReference type="EMBL" id="RDQH01000329">
    <property type="protein sequence ID" value="RXI02987.1"/>
    <property type="molecule type" value="Genomic_DNA"/>
</dbReference>
<keyword evidence="3" id="KW-1185">Reference proteome</keyword>
<organism evidence="2 3">
    <name type="scientific">Malus domestica</name>
    <name type="common">Apple</name>
    <name type="synonym">Pyrus malus</name>
    <dbReference type="NCBI Taxonomy" id="3750"/>
    <lineage>
        <taxon>Eukaryota</taxon>
        <taxon>Viridiplantae</taxon>
        <taxon>Streptophyta</taxon>
        <taxon>Embryophyta</taxon>
        <taxon>Tracheophyta</taxon>
        <taxon>Spermatophyta</taxon>
        <taxon>Magnoliopsida</taxon>
        <taxon>eudicotyledons</taxon>
        <taxon>Gunneridae</taxon>
        <taxon>Pentapetalae</taxon>
        <taxon>rosids</taxon>
        <taxon>fabids</taxon>
        <taxon>Rosales</taxon>
        <taxon>Rosaceae</taxon>
        <taxon>Amygdaloideae</taxon>
        <taxon>Maleae</taxon>
        <taxon>Malus</taxon>
    </lineage>
</organism>
<comment type="caution">
    <text evidence="2">The sequence shown here is derived from an EMBL/GenBank/DDBJ whole genome shotgun (WGS) entry which is preliminary data.</text>
</comment>
<feature type="region of interest" description="Disordered" evidence="1">
    <location>
        <begin position="40"/>
        <end position="64"/>
    </location>
</feature>
<dbReference type="AlphaFoldDB" id="A0A498K6L2"/>
<evidence type="ECO:0000256" key="1">
    <source>
        <dbReference type="SAM" id="MobiDB-lite"/>
    </source>
</evidence>
<proteinExistence type="predicted"/>